<dbReference type="RefSeq" id="WP_189351430.1">
    <property type="nucleotide sequence ID" value="NZ_BMXK01000016.1"/>
</dbReference>
<feature type="transmembrane region" description="Helical" evidence="7">
    <location>
        <begin position="67"/>
        <end position="87"/>
    </location>
</feature>
<sequence>MTELLGITWLEAGAVALATIGMYIALIVLVRLLGQRMLSGMSSYDLAAVIAFGGIIARAALGDSPRLGGGVVALVTLVGLQAISGLLRRTRFGSALIVNRPVLLMAGPEVIEPHMRRCHVTHLELDSRLRLAGVSHPSQVGAVVFEPSGALSVIRAGQPISQAVFESVIGVEHLWEEGTQPRSR</sequence>
<dbReference type="InterPro" id="IPR023090">
    <property type="entry name" value="UPF0702_alpha/beta_dom_sf"/>
</dbReference>
<evidence type="ECO:0000256" key="6">
    <source>
        <dbReference type="ARBA" id="ARBA00023136"/>
    </source>
</evidence>
<evidence type="ECO:0000256" key="7">
    <source>
        <dbReference type="SAM" id="Phobius"/>
    </source>
</evidence>
<proteinExistence type="inferred from homology"/>
<reference evidence="10" key="1">
    <citation type="journal article" date="2019" name="Int. J. Syst. Evol. Microbiol.">
        <title>The Global Catalogue of Microorganisms (GCM) 10K type strain sequencing project: providing services to taxonomists for standard genome sequencing and annotation.</title>
        <authorList>
            <consortium name="The Broad Institute Genomics Platform"/>
            <consortium name="The Broad Institute Genome Sequencing Center for Infectious Disease"/>
            <person name="Wu L."/>
            <person name="Ma J."/>
        </authorList>
    </citation>
    <scope>NUCLEOTIDE SEQUENCE [LARGE SCALE GENOMIC DNA]</scope>
    <source>
        <strain evidence="10">KCTC 19466</strain>
    </source>
</reference>
<gene>
    <name evidence="9" type="ORF">GCM10008096_29080</name>
</gene>
<evidence type="ECO:0000256" key="5">
    <source>
        <dbReference type="ARBA" id="ARBA00022989"/>
    </source>
</evidence>
<keyword evidence="5 7" id="KW-1133">Transmembrane helix</keyword>
<comment type="subcellular location">
    <subcellularLocation>
        <location evidence="1">Cell membrane</location>
        <topology evidence="1">Multi-pass membrane protein</topology>
    </subcellularLocation>
</comment>
<dbReference type="Proteomes" id="UP000642819">
    <property type="component" value="Unassembled WGS sequence"/>
</dbReference>
<evidence type="ECO:0000313" key="9">
    <source>
        <dbReference type="EMBL" id="GHD13148.1"/>
    </source>
</evidence>
<name>A0ABQ3GKV9_9MICC</name>
<accession>A0ABQ3GKV9</accession>
<keyword evidence="6 7" id="KW-0472">Membrane</keyword>
<feature type="transmembrane region" description="Helical" evidence="7">
    <location>
        <begin position="44"/>
        <end position="61"/>
    </location>
</feature>
<dbReference type="InterPro" id="IPR007353">
    <property type="entry name" value="DUF421"/>
</dbReference>
<evidence type="ECO:0000256" key="1">
    <source>
        <dbReference type="ARBA" id="ARBA00004651"/>
    </source>
</evidence>
<organism evidence="9 10">
    <name type="scientific">Zhihengliuella salsuginis</name>
    <dbReference type="NCBI Taxonomy" id="578222"/>
    <lineage>
        <taxon>Bacteria</taxon>
        <taxon>Bacillati</taxon>
        <taxon>Actinomycetota</taxon>
        <taxon>Actinomycetes</taxon>
        <taxon>Micrococcales</taxon>
        <taxon>Micrococcaceae</taxon>
        <taxon>Zhihengliuella</taxon>
    </lineage>
</organism>
<dbReference type="Pfam" id="PF04239">
    <property type="entry name" value="DUF421"/>
    <property type="match status" value="1"/>
</dbReference>
<keyword evidence="3" id="KW-1003">Cell membrane</keyword>
<comment type="similarity">
    <text evidence="2">Belongs to the UPF0702 family.</text>
</comment>
<keyword evidence="4 7" id="KW-0812">Transmembrane</keyword>
<evidence type="ECO:0000256" key="3">
    <source>
        <dbReference type="ARBA" id="ARBA00022475"/>
    </source>
</evidence>
<dbReference type="PANTHER" id="PTHR34582:SF6">
    <property type="entry name" value="UPF0702 TRANSMEMBRANE PROTEIN YCAP"/>
    <property type="match status" value="1"/>
</dbReference>
<evidence type="ECO:0000259" key="8">
    <source>
        <dbReference type="Pfam" id="PF04239"/>
    </source>
</evidence>
<keyword evidence="10" id="KW-1185">Reference proteome</keyword>
<dbReference type="Gene3D" id="3.30.240.20">
    <property type="entry name" value="bsu07140 like domains"/>
    <property type="match status" value="1"/>
</dbReference>
<protein>
    <submittedName>
        <fullName evidence="9">DUF421 domain-containing protein</fullName>
    </submittedName>
</protein>
<evidence type="ECO:0000256" key="4">
    <source>
        <dbReference type="ARBA" id="ARBA00022692"/>
    </source>
</evidence>
<feature type="transmembrane region" description="Helical" evidence="7">
    <location>
        <begin position="12"/>
        <end position="32"/>
    </location>
</feature>
<dbReference type="PANTHER" id="PTHR34582">
    <property type="entry name" value="UPF0702 TRANSMEMBRANE PROTEIN YCAP"/>
    <property type="match status" value="1"/>
</dbReference>
<dbReference type="EMBL" id="BMXK01000016">
    <property type="protein sequence ID" value="GHD13148.1"/>
    <property type="molecule type" value="Genomic_DNA"/>
</dbReference>
<evidence type="ECO:0000256" key="2">
    <source>
        <dbReference type="ARBA" id="ARBA00006448"/>
    </source>
</evidence>
<evidence type="ECO:0000313" key="10">
    <source>
        <dbReference type="Proteomes" id="UP000642819"/>
    </source>
</evidence>
<feature type="domain" description="YetF C-terminal" evidence="8">
    <location>
        <begin position="93"/>
        <end position="158"/>
    </location>
</feature>
<comment type="caution">
    <text evidence="9">The sequence shown here is derived from an EMBL/GenBank/DDBJ whole genome shotgun (WGS) entry which is preliminary data.</text>
</comment>